<dbReference type="EMBL" id="CP003653">
    <property type="protein sequence ID" value="AFZ35111.1"/>
    <property type="molecule type" value="Genomic_DNA"/>
</dbReference>
<reference evidence="3" key="1">
    <citation type="journal article" date="2013" name="Proc. Natl. Acad. Sci. U.S.A.">
        <title>Improving the coverage of the cyanobacterial phylum using diversity-driven genome sequencing.</title>
        <authorList>
            <person name="Shih P.M."/>
            <person name="Wu D."/>
            <person name="Latifi A."/>
            <person name="Axen S.D."/>
            <person name="Fewer D.P."/>
            <person name="Talla E."/>
            <person name="Calteau A."/>
            <person name="Cai F."/>
            <person name="Tandeau de Marsac N."/>
            <person name="Rippka R."/>
            <person name="Herdman M."/>
            <person name="Sivonen K."/>
            <person name="Coursin T."/>
            <person name="Laurent T."/>
            <person name="Goodwin L."/>
            <person name="Nolan M."/>
            <person name="Davenport K.W."/>
            <person name="Han C.S."/>
            <person name="Rubin E.M."/>
            <person name="Eisen J.A."/>
            <person name="Woyke T."/>
            <person name="Gugger M."/>
            <person name="Kerfeld C.A."/>
        </authorList>
    </citation>
    <scope>NUCLEOTIDE SEQUENCE [LARGE SCALE GENOMIC DNA]</scope>
    <source>
        <strain evidence="3">ATCC 29371 / PCC 7437</strain>
    </source>
</reference>
<dbReference type="PATRIC" id="fig|111780.3.peg.1608"/>
<dbReference type="eggNOG" id="ENOG502Z86U">
    <property type="taxonomic scope" value="Bacteria"/>
</dbReference>
<organism evidence="2 3">
    <name type="scientific">Stanieria cyanosphaera (strain ATCC 29371 / PCC 7437)</name>
    <dbReference type="NCBI Taxonomy" id="111780"/>
    <lineage>
        <taxon>Bacteria</taxon>
        <taxon>Bacillati</taxon>
        <taxon>Cyanobacteriota</taxon>
        <taxon>Cyanophyceae</taxon>
        <taxon>Pleurocapsales</taxon>
        <taxon>Dermocarpellaceae</taxon>
        <taxon>Stanieria</taxon>
    </lineage>
</organism>
<evidence type="ECO:0000313" key="2">
    <source>
        <dbReference type="EMBL" id="AFZ35111.1"/>
    </source>
</evidence>
<evidence type="ECO:0000313" key="3">
    <source>
        <dbReference type="Proteomes" id="UP000010473"/>
    </source>
</evidence>
<keyword evidence="3" id="KW-1185">Reference proteome</keyword>
<dbReference type="RefSeq" id="WP_015192782.1">
    <property type="nucleotide sequence ID" value="NC_019748.1"/>
</dbReference>
<dbReference type="AlphaFoldDB" id="K9XSR4"/>
<dbReference type="STRING" id="111780.Sta7437_1544"/>
<gene>
    <name evidence="2" type="ordered locus">Sta7437_1544</name>
</gene>
<dbReference type="Pfam" id="PF20376">
    <property type="entry name" value="DUF6671"/>
    <property type="match status" value="1"/>
</dbReference>
<proteinExistence type="predicted"/>
<feature type="domain" description="DUF6671" evidence="1">
    <location>
        <begin position="72"/>
        <end position="291"/>
    </location>
</feature>
<protein>
    <recommendedName>
        <fullName evidence="1">DUF6671 domain-containing protein</fullName>
    </recommendedName>
</protein>
<name>K9XSR4_STAC7</name>
<dbReference type="Proteomes" id="UP000010473">
    <property type="component" value="Chromosome"/>
</dbReference>
<dbReference type="HOGENOM" id="CLU_066202_0_0_3"/>
<sequence length="291" mass="33130">MNHQTKDHSWLMNRTAVLATMHQKEQVIAPLFAQEFGVKVIVPENFNSDRFGTFTRDIPRVGNQLAAARRKAEVVLELTGETLALASEGAFFPHPHLPFLACDRELVLLLDRVNNLEIVGEQLSTETNYNHRYVKNSAEALEFAQQIGFPEHSLVVMSDPDTNRQEEIFKGINQPKTLIEIVDFLLQKNAQDTVYLETDLRAMCNPTRMQVIKQATLNLIQKIAQLCPQCGCPGFDQIEQKQGLPCAWCHFPTNLILAEIHQCQKCQFQETRIYPQGKKFAEPGYCLYCNP</sequence>
<evidence type="ECO:0000259" key="1">
    <source>
        <dbReference type="Pfam" id="PF20376"/>
    </source>
</evidence>
<accession>K9XSR4</accession>
<dbReference type="InterPro" id="IPR046612">
    <property type="entry name" value="DUF6671"/>
</dbReference>
<dbReference type="KEGG" id="scs:Sta7437_1544"/>
<dbReference type="OrthoDB" id="9793837at2"/>